<dbReference type="AlphaFoldDB" id="B1HNG8"/>
<proteinExistence type="predicted"/>
<name>B1HNG8_LYSSC</name>
<dbReference type="EnsemblBacteria" id="ACA40478">
    <property type="protein sequence ID" value="ACA40478"/>
    <property type="gene ID" value="Bsph_2949"/>
</dbReference>
<organism evidence="1 2">
    <name type="scientific">Lysinibacillus sphaericus (strain C3-41)</name>
    <dbReference type="NCBI Taxonomy" id="444177"/>
    <lineage>
        <taxon>Bacteria</taxon>
        <taxon>Bacillati</taxon>
        <taxon>Bacillota</taxon>
        <taxon>Bacilli</taxon>
        <taxon>Bacillales</taxon>
        <taxon>Bacillaceae</taxon>
        <taxon>Lysinibacillus</taxon>
    </lineage>
</organism>
<accession>B1HNG8</accession>
<dbReference type="HOGENOM" id="CLU_3329732_0_0_9"/>
<reference evidence="1 2" key="1">
    <citation type="journal article" date="2008" name="J. Bacteriol.">
        <title>Complete genome sequence of the mosquitocidal bacterium Bacillus sphaericus C3-41 and comparison with those of closely related Bacillus species.</title>
        <authorList>
            <person name="Hu X."/>
            <person name="Fan W."/>
            <person name="Han B."/>
            <person name="Liu H."/>
            <person name="Zheng D."/>
            <person name="Li Q."/>
            <person name="Dong W."/>
            <person name="Yan J."/>
            <person name="Gao M."/>
            <person name="Berry C."/>
            <person name="Yuan Z."/>
        </authorList>
    </citation>
    <scope>NUCLEOTIDE SEQUENCE [LARGE SCALE GENOMIC DNA]</scope>
    <source>
        <strain evidence="1 2">C3-41</strain>
    </source>
</reference>
<evidence type="ECO:0000313" key="2">
    <source>
        <dbReference type="Proteomes" id="UP000002164"/>
    </source>
</evidence>
<protein>
    <submittedName>
        <fullName evidence="1">Uncharacterized protein</fullName>
    </submittedName>
</protein>
<dbReference type="Proteomes" id="UP000002164">
    <property type="component" value="Chromosome"/>
</dbReference>
<dbReference type="KEGG" id="lsp:Bsph_2949"/>
<evidence type="ECO:0000313" key="1">
    <source>
        <dbReference type="EMBL" id="ACA40478.1"/>
    </source>
</evidence>
<gene>
    <name evidence="1" type="ordered locus">Bsph_2949</name>
</gene>
<sequence>MCFTIRRLFIGYVETEAHANKREMTTCIFTDGTRMIRN</sequence>
<dbReference type="EMBL" id="CP000817">
    <property type="protein sequence ID" value="ACA40478.1"/>
    <property type="molecule type" value="Genomic_DNA"/>
</dbReference>